<dbReference type="Proteomes" id="UP000299102">
    <property type="component" value="Unassembled WGS sequence"/>
</dbReference>
<keyword evidence="3" id="KW-1185">Reference proteome</keyword>
<name>A0A4C1U9S8_EUMVA</name>
<gene>
    <name evidence="2" type="ORF">EVAR_82328_1</name>
</gene>
<accession>A0A4C1U9S8</accession>
<organism evidence="2 3">
    <name type="scientific">Eumeta variegata</name>
    <name type="common">Bagworm moth</name>
    <name type="synonym">Eumeta japonica</name>
    <dbReference type="NCBI Taxonomy" id="151549"/>
    <lineage>
        <taxon>Eukaryota</taxon>
        <taxon>Metazoa</taxon>
        <taxon>Ecdysozoa</taxon>
        <taxon>Arthropoda</taxon>
        <taxon>Hexapoda</taxon>
        <taxon>Insecta</taxon>
        <taxon>Pterygota</taxon>
        <taxon>Neoptera</taxon>
        <taxon>Endopterygota</taxon>
        <taxon>Lepidoptera</taxon>
        <taxon>Glossata</taxon>
        <taxon>Ditrysia</taxon>
        <taxon>Tineoidea</taxon>
        <taxon>Psychidae</taxon>
        <taxon>Oiketicinae</taxon>
        <taxon>Eumeta</taxon>
    </lineage>
</organism>
<reference evidence="2 3" key="1">
    <citation type="journal article" date="2019" name="Commun. Biol.">
        <title>The bagworm genome reveals a unique fibroin gene that provides high tensile strength.</title>
        <authorList>
            <person name="Kono N."/>
            <person name="Nakamura H."/>
            <person name="Ohtoshi R."/>
            <person name="Tomita M."/>
            <person name="Numata K."/>
            <person name="Arakawa K."/>
        </authorList>
    </citation>
    <scope>NUCLEOTIDE SEQUENCE [LARGE SCALE GENOMIC DNA]</scope>
</reference>
<dbReference type="EMBL" id="BGZK01000148">
    <property type="protein sequence ID" value="GBP23165.1"/>
    <property type="molecule type" value="Genomic_DNA"/>
</dbReference>
<keyword evidence="1" id="KW-0472">Membrane</keyword>
<evidence type="ECO:0000313" key="2">
    <source>
        <dbReference type="EMBL" id="GBP23165.1"/>
    </source>
</evidence>
<keyword evidence="1" id="KW-0812">Transmembrane</keyword>
<keyword evidence="1" id="KW-1133">Transmembrane helix</keyword>
<feature type="transmembrane region" description="Helical" evidence="1">
    <location>
        <begin position="6"/>
        <end position="26"/>
    </location>
</feature>
<evidence type="ECO:0000313" key="3">
    <source>
        <dbReference type="Proteomes" id="UP000299102"/>
    </source>
</evidence>
<comment type="caution">
    <text evidence="2">The sequence shown here is derived from an EMBL/GenBank/DDBJ whole genome shotgun (WGS) entry which is preliminary data.</text>
</comment>
<evidence type="ECO:0000256" key="1">
    <source>
        <dbReference type="SAM" id="Phobius"/>
    </source>
</evidence>
<proteinExistence type="predicted"/>
<dbReference type="AlphaFoldDB" id="A0A4C1U9S8"/>
<protein>
    <submittedName>
        <fullName evidence="2">Uncharacterized protein</fullName>
    </submittedName>
</protein>
<sequence>MFHRALQSAFFIVAQSLGLCGVDLYIAQFGRRMFLSLSNSARAIESGRSNLVSNALITSDGLAFAIKGGKAACSVNVCELECDPVVVRSVEKLVAGLIVGGGACLCDVVSPPSLRVSFSLGFHIVVGTAAYFYGCGNLLRFQPGFDFLVVCWCFYFGG</sequence>